<protein>
    <submittedName>
        <fullName evidence="2">Putative membrane protein</fullName>
    </submittedName>
</protein>
<keyword evidence="1" id="KW-0472">Membrane</keyword>
<evidence type="ECO:0000313" key="3">
    <source>
        <dbReference type="Proteomes" id="UP000185192"/>
    </source>
</evidence>
<reference evidence="3" key="1">
    <citation type="submission" date="2016-11" db="EMBL/GenBank/DDBJ databases">
        <authorList>
            <person name="Varghese N."/>
            <person name="Submissions S."/>
        </authorList>
    </citation>
    <scope>NUCLEOTIDE SEQUENCE [LARGE SCALE GENOMIC DNA]</scope>
    <source>
        <strain evidence="3">DSM 22363</strain>
    </source>
</reference>
<accession>A0A1N6GIY8</accession>
<keyword evidence="1" id="KW-0812">Transmembrane</keyword>
<dbReference type="PANTHER" id="PTHR30373">
    <property type="entry name" value="UPF0603 PROTEIN YGCG"/>
    <property type="match status" value="1"/>
</dbReference>
<dbReference type="STRING" id="1123272.SAMN02745824_2851"/>
<keyword evidence="3" id="KW-1185">Reference proteome</keyword>
<keyword evidence="1" id="KW-1133">Transmembrane helix</keyword>
<proteinExistence type="predicted"/>
<dbReference type="Proteomes" id="UP000185192">
    <property type="component" value="Unassembled WGS sequence"/>
</dbReference>
<dbReference type="OrthoDB" id="5825388at2"/>
<dbReference type="AlphaFoldDB" id="A0A1N6GIY8"/>
<feature type="transmembrane region" description="Helical" evidence="1">
    <location>
        <begin position="44"/>
        <end position="64"/>
    </location>
</feature>
<evidence type="ECO:0000313" key="2">
    <source>
        <dbReference type="EMBL" id="SIO07474.1"/>
    </source>
</evidence>
<dbReference type="EMBL" id="FSQW01000002">
    <property type="protein sequence ID" value="SIO07474.1"/>
    <property type="molecule type" value="Genomic_DNA"/>
</dbReference>
<name>A0A1N6GIY8_9SPHN</name>
<feature type="transmembrane region" description="Helical" evidence="1">
    <location>
        <begin position="84"/>
        <end position="104"/>
    </location>
</feature>
<evidence type="ECO:0000256" key="1">
    <source>
        <dbReference type="SAM" id="Phobius"/>
    </source>
</evidence>
<sequence>MGKVSQFTGDDHRIVTTAVSEAEKATDGEIVTIVTAESDHYGDVAWAISGLVALTALLVISLFPEWYLGIVDWLSGGWSGITALPYWALFAFAALKFFGTRLILIWKPLLFVLIPPPIKNARVRKRAVSLFTVSTDHRTVGRTGILLYLSMREHRAEIVADDAIVEKVESAVWGDAMVALIDLVREGKPGEGMAEAVRQMGLVLTEHFPKTDNNPNELPDRLIEL</sequence>
<dbReference type="Gene3D" id="3.10.310.50">
    <property type="match status" value="1"/>
</dbReference>
<organism evidence="2 3">
    <name type="scientific">Parasphingorhabdus marina DSM 22363</name>
    <dbReference type="NCBI Taxonomy" id="1123272"/>
    <lineage>
        <taxon>Bacteria</taxon>
        <taxon>Pseudomonadati</taxon>
        <taxon>Pseudomonadota</taxon>
        <taxon>Alphaproteobacteria</taxon>
        <taxon>Sphingomonadales</taxon>
        <taxon>Sphingomonadaceae</taxon>
        <taxon>Parasphingorhabdus</taxon>
    </lineage>
</organism>
<dbReference type="PANTHER" id="PTHR30373:SF8">
    <property type="entry name" value="BLL7265 PROTEIN"/>
    <property type="match status" value="1"/>
</dbReference>
<gene>
    <name evidence="2" type="ORF">SAMN02745824_2851</name>
</gene>
<dbReference type="RefSeq" id="WP_074205809.1">
    <property type="nucleotide sequence ID" value="NZ_FSQW01000002.1"/>
</dbReference>